<evidence type="ECO:0000256" key="1">
    <source>
        <dbReference type="ARBA" id="ARBA00010164"/>
    </source>
</evidence>
<evidence type="ECO:0000259" key="5">
    <source>
        <dbReference type="Pfam" id="PF13657"/>
    </source>
</evidence>
<feature type="domain" description="HipA N-terminal subdomain 1" evidence="5">
    <location>
        <begin position="15"/>
        <end position="117"/>
    </location>
</feature>
<dbReference type="EMBL" id="CP107246">
    <property type="protein sequence ID" value="WIM05908.1"/>
    <property type="molecule type" value="Genomic_DNA"/>
</dbReference>
<keyword evidence="2" id="KW-0808">Transferase</keyword>
<dbReference type="PANTHER" id="PTHR37419">
    <property type="entry name" value="SERINE/THREONINE-PROTEIN KINASE TOXIN HIPA"/>
    <property type="match status" value="1"/>
</dbReference>
<dbReference type="Pfam" id="PF07804">
    <property type="entry name" value="HipA_C"/>
    <property type="match status" value="1"/>
</dbReference>
<feature type="domain" description="HipA-like C-terminal" evidence="4">
    <location>
        <begin position="179"/>
        <end position="390"/>
    </location>
</feature>
<reference evidence="6" key="1">
    <citation type="journal article" date="2023" name="Nat. Microbiol.">
        <title>Enrichment and characterization of a nitric oxide-reducing microbial community in a continuous bioreactor.</title>
        <authorList>
            <person name="Garrido-Amador P."/>
            <person name="Stortenbeker N."/>
            <person name="Wessels H.J.C.T."/>
            <person name="Speth D.R."/>
            <person name="Garcia-Heredia I."/>
            <person name="Kartal B."/>
        </authorList>
    </citation>
    <scope>NUCLEOTIDE SEQUENCE</scope>
    <source>
        <strain evidence="6">MAG1</strain>
    </source>
</reference>
<dbReference type="GO" id="GO:0004674">
    <property type="term" value="F:protein serine/threonine kinase activity"/>
    <property type="evidence" value="ECO:0007669"/>
    <property type="project" value="TreeGrafter"/>
</dbReference>
<dbReference type="KEGG" id="npv:OHM77_01040"/>
<protein>
    <submittedName>
        <fullName evidence="6">Type II toxin-antitoxin system HipA family toxin</fullName>
    </submittedName>
</protein>
<organism evidence="6">
    <name type="scientific">Candidatus Nitricoxidivorans perseverans</name>
    <dbReference type="NCBI Taxonomy" id="2975601"/>
    <lineage>
        <taxon>Bacteria</taxon>
        <taxon>Pseudomonadati</taxon>
        <taxon>Pseudomonadota</taxon>
        <taxon>Betaproteobacteria</taxon>
        <taxon>Nitrosomonadales</taxon>
        <taxon>Sterolibacteriaceae</taxon>
        <taxon>Candidatus Nitricoxidivorans</taxon>
    </lineage>
</organism>
<name>A0AA49IYC7_9PROT</name>
<sequence>MATKTTLDVCIGSAEFPVGSLTYVADGARSYASFAYKEAWIKSPHRFNISPDLELLASQHQVHKAPTKDDSTFHFAFADTEPDAWGRRVIARAHAKARQQDPKLTPLNELDYLCAVDDYSRMGALRLRDLKGNYLRTTPAGTRTTPPLIELERIMAACRAVEDSKESSEDLRYLLGNGTSLGGMRPKSTVLDADGTLALGKFPSVEDSRSVTRGEVLALKLAQLAKIDAARSRIEMIADTPVAIVSRFDRTATNARIPYLSGASMLQASRGDEHAYTEIVDIMNRVCLDAKADAQQLWRRLVFNHLITNTDDHLHNLGFLHVGNDKWALSPAFDLNPFPDKLRESKTWLSEDTGPIDSIGQLLGKAAYFYLERNQALAILAEVHAAVKDWRQVALSQEVGLSRGELADFAPAFEHAEMEAAAGLIR</sequence>
<dbReference type="Proteomes" id="UP001234916">
    <property type="component" value="Chromosome"/>
</dbReference>
<evidence type="ECO:0000256" key="2">
    <source>
        <dbReference type="ARBA" id="ARBA00022679"/>
    </source>
</evidence>
<dbReference type="GO" id="GO:0005829">
    <property type="term" value="C:cytosol"/>
    <property type="evidence" value="ECO:0007669"/>
    <property type="project" value="TreeGrafter"/>
</dbReference>
<evidence type="ECO:0000259" key="4">
    <source>
        <dbReference type="Pfam" id="PF07804"/>
    </source>
</evidence>
<proteinExistence type="inferred from homology"/>
<dbReference type="PANTHER" id="PTHR37419:SF8">
    <property type="entry name" value="TOXIN YJJJ"/>
    <property type="match status" value="1"/>
</dbReference>
<keyword evidence="3" id="KW-0418">Kinase</keyword>
<accession>A0AA49IYC7</accession>
<evidence type="ECO:0000313" key="6">
    <source>
        <dbReference type="EMBL" id="WIM05908.1"/>
    </source>
</evidence>
<dbReference type="Gene3D" id="1.10.1070.20">
    <property type="match status" value="1"/>
</dbReference>
<dbReference type="InterPro" id="IPR012893">
    <property type="entry name" value="HipA-like_C"/>
</dbReference>
<dbReference type="AlphaFoldDB" id="A0AA49IYC7"/>
<dbReference type="Pfam" id="PF13657">
    <property type="entry name" value="Couple_hipA"/>
    <property type="match status" value="1"/>
</dbReference>
<comment type="similarity">
    <text evidence="1">Belongs to the HipA Ser/Thr kinase family.</text>
</comment>
<dbReference type="InterPro" id="IPR017508">
    <property type="entry name" value="HipA_N1"/>
</dbReference>
<evidence type="ECO:0000256" key="3">
    <source>
        <dbReference type="ARBA" id="ARBA00022777"/>
    </source>
</evidence>
<gene>
    <name evidence="6" type="ORF">OHM77_01040</name>
</gene>
<dbReference type="InterPro" id="IPR052028">
    <property type="entry name" value="HipA_Ser/Thr_kinase"/>
</dbReference>